<evidence type="ECO:0000259" key="12">
    <source>
        <dbReference type="PROSITE" id="PS50089"/>
    </source>
</evidence>
<keyword evidence="8" id="KW-0862">Zinc</keyword>
<evidence type="ECO:0000256" key="2">
    <source>
        <dbReference type="ARBA" id="ARBA00004496"/>
    </source>
</evidence>
<feature type="region of interest" description="Disordered" evidence="11">
    <location>
        <begin position="1139"/>
        <end position="1166"/>
    </location>
</feature>
<name>A0A9Q1H652_HOLLE</name>
<dbReference type="Proteomes" id="UP001152320">
    <property type="component" value="Chromosome 10"/>
</dbReference>
<feature type="compositionally biased region" description="Basic residues" evidence="11">
    <location>
        <begin position="731"/>
        <end position="742"/>
    </location>
</feature>
<reference evidence="13" key="1">
    <citation type="submission" date="2021-10" db="EMBL/GenBank/DDBJ databases">
        <title>Tropical sea cucumber genome reveals ecological adaptation and Cuvierian tubules defense mechanism.</title>
        <authorList>
            <person name="Chen T."/>
        </authorList>
    </citation>
    <scope>NUCLEOTIDE SEQUENCE</scope>
    <source>
        <strain evidence="13">Nanhai2018</strain>
        <tissue evidence="13">Muscle</tissue>
    </source>
</reference>
<feature type="domain" description="RING-type" evidence="12">
    <location>
        <begin position="1896"/>
        <end position="1936"/>
    </location>
</feature>
<evidence type="ECO:0000256" key="3">
    <source>
        <dbReference type="ARBA" id="ARBA00004906"/>
    </source>
</evidence>
<dbReference type="EC" id="2.3.2.27" evidence="4"/>
<feature type="compositionally biased region" description="Basic residues" evidence="11">
    <location>
        <begin position="835"/>
        <end position="844"/>
    </location>
</feature>
<dbReference type="EMBL" id="JAIZAY010000010">
    <property type="protein sequence ID" value="KAJ8034649.1"/>
    <property type="molecule type" value="Genomic_DNA"/>
</dbReference>
<dbReference type="PANTHER" id="PTHR17550:SF4">
    <property type="entry name" value="E3 UBIQUITIN-PROTEIN LIGASE TTC3"/>
    <property type="match status" value="1"/>
</dbReference>
<feature type="compositionally biased region" description="Pro residues" evidence="11">
    <location>
        <begin position="763"/>
        <end position="776"/>
    </location>
</feature>
<sequence length="1950" mass="220357">MKAEDLFNIDETAVREARSMLRKWDQVHVNKEKSLEYNRTIKVYFYSPFIFSNCHLLPSWVRTVLDRIITTLRGEIPLPQRDNYIKQLELVEKVYSVVWDMVKEGCQEEQGRREMATLVHFSNRVDNLITLDDVLRDADKVPVFMAMWKELKNTKMAKPILVLCIKYFFQLVDWIVNKNRNPTRELQDYPKKTAKKVDDLKAKGNVLFQSNKYKKAARYYTQALHFDFYNAVLYCNRAQANLHLGRNWEAFLDAKRATLLNPGWPKAYYRLSQALYEMDNINRAINVNEAAQEVCRHFKQDTKDLVVQLHRFRSEKDRLNLAAHSCCDIPDDLETVESFAVEGDSGDEDEDESYKPVLEEPHLLVKEGSKLLRLDGFQGRQAHVFKKLENDLERRKREDKKRQKEMQLEEEMERKKEITREKKVREAEERRQMQKQKEIERKEKEKAKQEQVKQESRKARALERKGLLKDGSTAYLEGRGRVAFEHYQKVADMISQSKDKFGGFTEGDFVIFLYSRGMAALETCNPELYLFAMETFDNILENHKKIRTALPYYGKALAYFKMNRFKEAFDPIDKGTFIAEKFPSSVETWPGTSINIPQTEAGNMVKALAELKECCKNPPQPEAHCRYQNCDTRQEIYVSDLEFKGYVKIHCSDHCRMDYHLNCWKRCREDAQQKTDKDMLDTKCFTPDCPGMVIEITTYGSDGLEMSTLTNKEVQHEKTKTKTASKPTKKENKKSKKGKHKEKGQGDSSCQDPENTAPVHPSVEPPAPSSPPPPDPVGNGEETEAAEQTESEPVEEKEIHFEDITDAALLHQEPALILKKEEAELEEKKQPPKSSKSKSKKKKKEQPMTLEVGIDFMDRPSRHLISAEDATNQTSFYDAGYNQKPVISGGQEYQQGQLIILSEDEKSQVVVLHFHFLEILETNGPLKGDDSILTGEVEKLPADSRELIARHGGLPSFLVLCEEITMVEDYVCRSCDVEKCHKLLEQKKVVWTGLPQAGTQKQGPYSLGPATWQKPYYLSNGNAEPFVKKPKMNCLDSFGDFSISDCEDKSDGILSNSLSNNDEPFLSEDDSGSPHMYDDMHISLTKQDVELDSLNLLAKLPPARLTTQLMQDLNENSSHGVSLLDGFGTLCGEETVQTQPEITASSQESRGSRNSDKEASSVSSKVSCKETKNVDVVGKGSGDNSNEICQNVKKPVEPKLELASSSVEMNVANIPKGEMFDSSQRCHSGEAGSNESISSGISISGETDLMVVDKLKTWKESVRQVLSLFPEIILEKGEEDDILIRALTQQFYQHVKQLQAGRDKKLHDGKADLISVGSLAVVEIVSQAINTEPFKTFEFEYYEVKKKCDNMELSLSDTIRKYKSLEEMLISEQNRAKTKQIQQQGIIEEFQRKLQQSEERLKQEIHSSQAEKSSLLSMVHEQEGNARVLQTKLQEFENMKKLLDQTTAEKENLNKEKEELKTRVEQIGEECRLQRERAKKAEVSVIQIHKDQAIRPLEEASRECNYHIMNLKRIIERNPESTDISLFLKDWERCLEENKKKLETTKVQFDSQIKQLHDGQTLTDLPVIPRPEPSRSKMVKKQPTPSPPPPPNWHMFARPPFHPAPGVNGVPPMPMRPPHPYTAPPPGLVNPTISQTTTEDTPRTNSSAATTPSSTPPPLGFGLPPARGNLNGLPSGPGSTMPLAPGPAGLPPSPGMRPFPTPIGTRHAGGFPPAVPPTTQAVAREVKPPTTDSAALPQKAPQPVPDSAHMKGNQGPYNNTSNGGATAEPQGTTGPRSSYQRIMDRLSGKFPSYNKIQLTTFLKLVRANNGNSLSGLSMDGITKKVGELIAENELAGPRTKQLADINSNPQQHTKQPSTTPVVIAPAAPPSKSAWSALDDTPISWQAEQYDDEVDPCVICHEELVIKDVLDLECGHRFHADCIQEWLGTKSTCPNCRKYTKLKEEYPDLTA</sequence>
<feature type="region of interest" description="Disordered" evidence="11">
    <location>
        <begin position="1558"/>
        <end position="1697"/>
    </location>
</feature>
<evidence type="ECO:0000256" key="9">
    <source>
        <dbReference type="PROSITE-ProRule" id="PRU00175"/>
    </source>
</evidence>
<comment type="subcellular location">
    <subcellularLocation>
        <location evidence="2">Cytoplasm</location>
    </subcellularLocation>
</comment>
<keyword evidence="5" id="KW-0963">Cytoplasm</keyword>
<dbReference type="Pfam" id="PF24525">
    <property type="entry name" value="TTC3"/>
    <property type="match status" value="1"/>
</dbReference>
<dbReference type="GO" id="GO:0008270">
    <property type="term" value="F:zinc ion binding"/>
    <property type="evidence" value="ECO:0007669"/>
    <property type="project" value="UniProtKB-KW"/>
</dbReference>
<feature type="region of interest" description="Disordered" evidence="11">
    <location>
        <begin position="1054"/>
        <end position="1074"/>
    </location>
</feature>
<keyword evidence="7 9" id="KW-0863">Zinc-finger</keyword>
<dbReference type="PROSITE" id="PS50089">
    <property type="entry name" value="ZF_RING_2"/>
    <property type="match status" value="1"/>
</dbReference>
<evidence type="ECO:0000313" key="13">
    <source>
        <dbReference type="EMBL" id="KAJ8034649.1"/>
    </source>
</evidence>
<evidence type="ECO:0000313" key="14">
    <source>
        <dbReference type="Proteomes" id="UP001152320"/>
    </source>
</evidence>
<dbReference type="InterPro" id="IPR011990">
    <property type="entry name" value="TPR-like_helical_dom_sf"/>
</dbReference>
<dbReference type="InterPro" id="IPR056870">
    <property type="entry name" value="TTC3/DZIP3/RBM44-like_helical"/>
</dbReference>
<feature type="coiled-coil region" evidence="10">
    <location>
        <begin position="1387"/>
        <end position="1477"/>
    </location>
</feature>
<keyword evidence="7 9" id="KW-0479">Metal-binding</keyword>
<dbReference type="InterPro" id="IPR019734">
    <property type="entry name" value="TPR_rpt"/>
</dbReference>
<feature type="compositionally biased region" description="Basic and acidic residues" evidence="11">
    <location>
        <begin position="1150"/>
        <end position="1159"/>
    </location>
</feature>
<feature type="region of interest" description="Disordered" evidence="11">
    <location>
        <begin position="1724"/>
        <end position="1777"/>
    </location>
</feature>
<protein>
    <recommendedName>
        <fullName evidence="4">RING-type E3 ubiquitin transferase</fullName>
        <ecNumber evidence="4">2.3.2.27</ecNumber>
    </recommendedName>
</protein>
<dbReference type="OrthoDB" id="8062037at2759"/>
<dbReference type="PANTHER" id="PTHR17550">
    <property type="entry name" value="E3 UBIQUITIN-PROTEIN LIGASE TTC3"/>
    <property type="match status" value="1"/>
</dbReference>
<dbReference type="InterPro" id="IPR001841">
    <property type="entry name" value="Znf_RING"/>
</dbReference>
<dbReference type="GO" id="GO:0005737">
    <property type="term" value="C:cytoplasm"/>
    <property type="evidence" value="ECO:0007669"/>
    <property type="project" value="UniProtKB-SubCell"/>
</dbReference>
<keyword evidence="6" id="KW-0808">Transferase</keyword>
<dbReference type="GO" id="GO:0061630">
    <property type="term" value="F:ubiquitin protein ligase activity"/>
    <property type="evidence" value="ECO:0007669"/>
    <property type="project" value="UniProtKB-EC"/>
</dbReference>
<evidence type="ECO:0000256" key="6">
    <source>
        <dbReference type="ARBA" id="ARBA00022679"/>
    </source>
</evidence>
<accession>A0A9Q1H652</accession>
<dbReference type="SMART" id="SM00028">
    <property type="entry name" value="TPR"/>
    <property type="match status" value="4"/>
</dbReference>
<dbReference type="InterPro" id="IPR056871">
    <property type="entry name" value="WH_TTC3"/>
</dbReference>
<dbReference type="SUPFAM" id="SSF57850">
    <property type="entry name" value="RING/U-box"/>
    <property type="match status" value="1"/>
</dbReference>
<dbReference type="Pfam" id="PF24905">
    <property type="entry name" value="TTC3_9th"/>
    <property type="match status" value="1"/>
</dbReference>
<dbReference type="Gene3D" id="1.25.40.10">
    <property type="entry name" value="Tetratricopeptide repeat domain"/>
    <property type="match status" value="2"/>
</dbReference>
<dbReference type="Gene3D" id="3.30.40.10">
    <property type="entry name" value="Zinc/RING finger domain, C3HC4 (zinc finger)"/>
    <property type="match status" value="1"/>
</dbReference>
<feature type="compositionally biased region" description="Pro residues" evidence="11">
    <location>
        <begin position="1611"/>
        <end position="1628"/>
    </location>
</feature>
<dbReference type="SMART" id="SM00184">
    <property type="entry name" value="RING"/>
    <property type="match status" value="1"/>
</dbReference>
<evidence type="ECO:0000256" key="1">
    <source>
        <dbReference type="ARBA" id="ARBA00000900"/>
    </source>
</evidence>
<feature type="region of interest" description="Disordered" evidence="11">
    <location>
        <begin position="822"/>
        <end position="847"/>
    </location>
</feature>
<evidence type="ECO:0000256" key="5">
    <source>
        <dbReference type="ARBA" id="ARBA00022490"/>
    </source>
</evidence>
<dbReference type="Pfam" id="PF19179">
    <property type="entry name" value="TTC3_DZIP3_dom"/>
    <property type="match status" value="1"/>
</dbReference>
<organism evidence="13 14">
    <name type="scientific">Holothuria leucospilota</name>
    <name type="common">Black long sea cucumber</name>
    <name type="synonym">Mertensiothuria leucospilota</name>
    <dbReference type="NCBI Taxonomy" id="206669"/>
    <lineage>
        <taxon>Eukaryota</taxon>
        <taxon>Metazoa</taxon>
        <taxon>Echinodermata</taxon>
        <taxon>Eleutherozoa</taxon>
        <taxon>Echinozoa</taxon>
        <taxon>Holothuroidea</taxon>
        <taxon>Aspidochirotacea</taxon>
        <taxon>Aspidochirotida</taxon>
        <taxon>Holothuriidae</taxon>
        <taxon>Holothuria</taxon>
    </lineage>
</organism>
<proteinExistence type="predicted"/>
<dbReference type="InterPro" id="IPR056872">
    <property type="entry name" value="TTC3/DZIP3-like_helical"/>
</dbReference>
<feature type="region of interest" description="Disordered" evidence="11">
    <location>
        <begin position="710"/>
        <end position="797"/>
    </location>
</feature>
<feature type="compositionally biased region" description="Polar residues" evidence="11">
    <location>
        <begin position="1755"/>
        <end position="1777"/>
    </location>
</feature>
<evidence type="ECO:0000256" key="10">
    <source>
        <dbReference type="SAM" id="Coils"/>
    </source>
</evidence>
<dbReference type="Pfam" id="PF24812">
    <property type="entry name" value="WHD_TTC3"/>
    <property type="match status" value="1"/>
</dbReference>
<feature type="compositionally biased region" description="Acidic residues" evidence="11">
    <location>
        <begin position="781"/>
        <end position="793"/>
    </location>
</feature>
<comment type="catalytic activity">
    <reaction evidence="1">
        <text>S-ubiquitinyl-[E2 ubiquitin-conjugating enzyme]-L-cysteine + [acceptor protein]-L-lysine = [E2 ubiquitin-conjugating enzyme]-L-cysteine + N(6)-ubiquitinyl-[acceptor protein]-L-lysine.</text>
        <dbReference type="EC" id="2.3.2.27"/>
    </reaction>
</comment>
<dbReference type="InterPro" id="IPR013083">
    <property type="entry name" value="Znf_RING/FYVE/PHD"/>
</dbReference>
<dbReference type="SUPFAM" id="SSF48452">
    <property type="entry name" value="TPR-like"/>
    <property type="match status" value="2"/>
</dbReference>
<feature type="region of interest" description="Disordered" evidence="11">
    <location>
        <begin position="393"/>
        <end position="459"/>
    </location>
</feature>
<feature type="compositionally biased region" description="Pro residues" evidence="11">
    <location>
        <begin position="1684"/>
        <end position="1697"/>
    </location>
</feature>
<comment type="pathway">
    <text evidence="3">Protein modification; protein ubiquitination.</text>
</comment>
<evidence type="ECO:0000256" key="11">
    <source>
        <dbReference type="SAM" id="MobiDB-lite"/>
    </source>
</evidence>
<keyword evidence="10" id="KW-0175">Coiled coil</keyword>
<evidence type="ECO:0000256" key="7">
    <source>
        <dbReference type="ARBA" id="ARBA00022771"/>
    </source>
</evidence>
<keyword evidence="14" id="KW-1185">Reference proteome</keyword>
<feature type="compositionally biased region" description="Low complexity" evidence="11">
    <location>
        <begin position="1643"/>
        <end position="1653"/>
    </location>
</feature>
<gene>
    <name evidence="13" type="ORF">HOLleu_21576</name>
</gene>
<evidence type="ECO:0000256" key="4">
    <source>
        <dbReference type="ARBA" id="ARBA00012483"/>
    </source>
</evidence>
<dbReference type="Pfam" id="PF13639">
    <property type="entry name" value="zf-RING_2"/>
    <property type="match status" value="1"/>
</dbReference>
<comment type="caution">
    <text evidence="13">The sequence shown here is derived from an EMBL/GenBank/DDBJ whole genome shotgun (WGS) entry which is preliminary data.</text>
</comment>
<feature type="compositionally biased region" description="Polar residues" evidence="11">
    <location>
        <begin position="1139"/>
        <end position="1149"/>
    </location>
</feature>
<evidence type="ECO:0000256" key="8">
    <source>
        <dbReference type="ARBA" id="ARBA00022833"/>
    </source>
</evidence>
<dbReference type="InterPro" id="IPR043866">
    <property type="entry name" value="TTC3/DZIP3_dom"/>
</dbReference>